<organism evidence="2 3">
    <name type="scientific">Streptomyces indicus</name>
    <dbReference type="NCBI Taxonomy" id="417292"/>
    <lineage>
        <taxon>Bacteria</taxon>
        <taxon>Bacillati</taxon>
        <taxon>Actinomycetota</taxon>
        <taxon>Actinomycetes</taxon>
        <taxon>Kitasatosporales</taxon>
        <taxon>Streptomycetaceae</taxon>
        <taxon>Streptomyces</taxon>
    </lineage>
</organism>
<name>A0A1G9E1E2_9ACTN</name>
<feature type="transmembrane region" description="Helical" evidence="1">
    <location>
        <begin position="355"/>
        <end position="375"/>
    </location>
</feature>
<dbReference type="EMBL" id="FNFF01000010">
    <property type="protein sequence ID" value="SDK69900.1"/>
    <property type="molecule type" value="Genomic_DNA"/>
</dbReference>
<reference evidence="2 3" key="1">
    <citation type="submission" date="2016-10" db="EMBL/GenBank/DDBJ databases">
        <authorList>
            <person name="de Groot N.N."/>
        </authorList>
    </citation>
    <scope>NUCLEOTIDE SEQUENCE [LARGE SCALE GENOMIC DNA]</scope>
    <source>
        <strain evidence="2 3">CGMCC 4.5727</strain>
    </source>
</reference>
<keyword evidence="1" id="KW-0472">Membrane</keyword>
<feature type="transmembrane region" description="Helical" evidence="1">
    <location>
        <begin position="264"/>
        <end position="286"/>
    </location>
</feature>
<feature type="transmembrane region" description="Helical" evidence="1">
    <location>
        <begin position="381"/>
        <end position="397"/>
    </location>
</feature>
<dbReference type="RefSeq" id="WP_143041373.1">
    <property type="nucleotide sequence ID" value="NZ_FNFF01000010.1"/>
</dbReference>
<feature type="transmembrane region" description="Helical" evidence="1">
    <location>
        <begin position="331"/>
        <end position="348"/>
    </location>
</feature>
<feature type="transmembrane region" description="Helical" evidence="1">
    <location>
        <begin position="142"/>
        <end position="163"/>
    </location>
</feature>
<proteinExistence type="predicted"/>
<dbReference type="STRING" id="417292.SAMN05421806_110192"/>
<feature type="transmembrane region" description="Helical" evidence="1">
    <location>
        <begin position="240"/>
        <end position="257"/>
    </location>
</feature>
<feature type="transmembrane region" description="Helical" evidence="1">
    <location>
        <begin position="218"/>
        <end position="234"/>
    </location>
</feature>
<gene>
    <name evidence="2" type="ORF">SAMN05421806_110192</name>
</gene>
<accession>A0A1G9E1E2</accession>
<feature type="transmembrane region" description="Helical" evidence="1">
    <location>
        <begin position="170"/>
        <end position="190"/>
    </location>
</feature>
<dbReference type="OrthoDB" id="4922020at2"/>
<dbReference type="Proteomes" id="UP000199155">
    <property type="component" value="Unassembled WGS sequence"/>
</dbReference>
<sequence length="432" mass="46829">MTRSGTERAARRRQLLRALPLLAVVALVVLHVFGYPATRFSNDSYRYARAAYEFLGDDPRTAQDKAVTAYCTDTAKLVQRNRMLDQLEFRGPGGRAAYIAHCEKKYANGLEPTDPRYEKIFHTRPAYPLMAAPLVAVLGAKAGLTAVALAWTALAGLLVYVLLRALRAPPLLAVLGQVLYYATPLTAWGGRPLTEGPMLALMTALLLASVWLLQGRIAAGAGLFAAAFSLGLAVKYSSFLMAAPFLALAAVACLLCVPRVRHRGTWWLAGLSAGGAVAACALSKALGLPGMGDSLQDTFTLHWTRPEIADPWRALLRLNVNYWWQWLQKEALAPLLLLLLAAGLWGAWQRSVPVALCLAAMGLVGFATMAAHPLAVEQDRLYVQVWLIVVVGVPLALDRMWRVALARGAAAARRELPLSEARARPPARQPAN</sequence>
<evidence type="ECO:0000313" key="2">
    <source>
        <dbReference type="EMBL" id="SDK69900.1"/>
    </source>
</evidence>
<keyword evidence="3" id="KW-1185">Reference proteome</keyword>
<protein>
    <recommendedName>
        <fullName evidence="4">Dolichyl-phosphate-mannose-protein mannosyltransferase</fullName>
    </recommendedName>
</protein>
<evidence type="ECO:0000256" key="1">
    <source>
        <dbReference type="SAM" id="Phobius"/>
    </source>
</evidence>
<keyword evidence="1" id="KW-0812">Transmembrane</keyword>
<keyword evidence="1" id="KW-1133">Transmembrane helix</keyword>
<feature type="transmembrane region" description="Helical" evidence="1">
    <location>
        <begin position="196"/>
        <end position="213"/>
    </location>
</feature>
<evidence type="ECO:0000313" key="3">
    <source>
        <dbReference type="Proteomes" id="UP000199155"/>
    </source>
</evidence>
<evidence type="ECO:0008006" key="4">
    <source>
        <dbReference type="Google" id="ProtNLM"/>
    </source>
</evidence>
<dbReference type="AlphaFoldDB" id="A0A1G9E1E2"/>